<sequence>METDLVKFANRIRVETLKTLLHLGFGHFGGSMSIVEILAALYGKVMRVNPQQPDWGDRDYFVLSKGHGGPALYCTLALKGFFPIEKLQTLNKNRTLLPSHPDRLKTVGIDATTGSLGQGLSIATGIAFSHYLRGLTNRTFCIVGDGELNEGQCWEALQFIAHHRLTNLTVIVDYNKMQLDGTLSDIIEPFSLVEKFSTFGFDCIEVDGKDVIKLAEVLDEKIADKPKLIVVNTIKGQGVSYLEEMNNCHHLRLDDVMKQAIQQAIIELEGKYA</sequence>
<dbReference type="PANTHER" id="PTHR47514:SF1">
    <property type="entry name" value="TRANSKETOLASE N-TERMINAL SECTION-RELATED"/>
    <property type="match status" value="1"/>
</dbReference>
<dbReference type="AlphaFoldDB" id="A0A1A7PSY3"/>
<name>A0A1A7PSY3_9PAST</name>
<evidence type="ECO:0000256" key="4">
    <source>
        <dbReference type="SAM" id="Phobius"/>
    </source>
</evidence>
<dbReference type="EMBL" id="JTJR01000018">
    <property type="protein sequence ID" value="OBX04851.1"/>
    <property type="molecule type" value="Genomic_DNA"/>
</dbReference>
<dbReference type="Proteomes" id="UP000092626">
    <property type="component" value="Unassembled WGS sequence"/>
</dbReference>
<evidence type="ECO:0000313" key="7">
    <source>
        <dbReference type="Proteomes" id="UP000092626"/>
    </source>
</evidence>
<keyword evidence="4" id="KW-1133">Transmembrane helix</keyword>
<evidence type="ECO:0000313" key="6">
    <source>
        <dbReference type="EMBL" id="OBX04851.1"/>
    </source>
</evidence>
<organism evidence="6 7">
    <name type="scientific">Gallibacterium genomosp. 3</name>
    <dbReference type="NCBI Taxonomy" id="505345"/>
    <lineage>
        <taxon>Bacteria</taxon>
        <taxon>Pseudomonadati</taxon>
        <taxon>Pseudomonadota</taxon>
        <taxon>Gammaproteobacteria</taxon>
        <taxon>Pasteurellales</taxon>
        <taxon>Pasteurellaceae</taxon>
        <taxon>Gallibacterium</taxon>
    </lineage>
</organism>
<accession>A0A1A7PSY3</accession>
<keyword evidence="4" id="KW-0812">Transmembrane</keyword>
<dbReference type="PANTHER" id="PTHR47514">
    <property type="entry name" value="TRANSKETOLASE N-TERMINAL SECTION-RELATED"/>
    <property type="match status" value="1"/>
</dbReference>
<dbReference type="STRING" id="505345.QV06_04825"/>
<evidence type="ECO:0000256" key="1">
    <source>
        <dbReference type="ARBA" id="ARBA00001964"/>
    </source>
</evidence>
<dbReference type="InterPro" id="IPR005474">
    <property type="entry name" value="Transketolase_N"/>
</dbReference>
<dbReference type="Pfam" id="PF00456">
    <property type="entry name" value="Transketolase_N"/>
    <property type="match status" value="1"/>
</dbReference>
<feature type="transmembrane region" description="Helical" evidence="4">
    <location>
        <begin position="20"/>
        <end position="42"/>
    </location>
</feature>
<dbReference type="InterPro" id="IPR029061">
    <property type="entry name" value="THDP-binding"/>
</dbReference>
<dbReference type="SUPFAM" id="SSF52518">
    <property type="entry name" value="Thiamin diphosphate-binding fold (THDP-binding)"/>
    <property type="match status" value="1"/>
</dbReference>
<evidence type="ECO:0000256" key="3">
    <source>
        <dbReference type="ARBA" id="ARBA00023052"/>
    </source>
</evidence>
<dbReference type="RefSeq" id="WP_065237175.1">
    <property type="nucleotide sequence ID" value="NZ_JTJR01000018.1"/>
</dbReference>
<keyword evidence="3" id="KW-0786">Thiamine pyrophosphate</keyword>
<gene>
    <name evidence="6" type="ORF">QV06_04825</name>
</gene>
<comment type="caution">
    <text evidence="6">The sequence shown here is derived from an EMBL/GenBank/DDBJ whole genome shotgun (WGS) entry which is preliminary data.</text>
</comment>
<feature type="domain" description="Transketolase N-terminal" evidence="5">
    <location>
        <begin position="8"/>
        <end position="255"/>
    </location>
</feature>
<reference evidence="6 7" key="1">
    <citation type="submission" date="2014-11" db="EMBL/GenBank/DDBJ databases">
        <title>Pan-genome of Gallibacterium spp.</title>
        <authorList>
            <person name="Kudirkiene E."/>
            <person name="Bojesen A.M."/>
        </authorList>
    </citation>
    <scope>NUCLEOTIDE SEQUENCE [LARGE SCALE GENOMIC DNA]</scope>
    <source>
        <strain evidence="6 7">59/S3/89</strain>
    </source>
</reference>
<comment type="similarity">
    <text evidence="2">Belongs to the transketolase family.</text>
</comment>
<evidence type="ECO:0000259" key="5">
    <source>
        <dbReference type="Pfam" id="PF00456"/>
    </source>
</evidence>
<evidence type="ECO:0000256" key="2">
    <source>
        <dbReference type="ARBA" id="ARBA00007131"/>
    </source>
</evidence>
<protein>
    <submittedName>
        <fullName evidence="6">Carbohydrate degradation protein</fullName>
    </submittedName>
</protein>
<dbReference type="CDD" id="cd02012">
    <property type="entry name" value="TPP_TK"/>
    <property type="match status" value="1"/>
</dbReference>
<keyword evidence="4" id="KW-0472">Membrane</keyword>
<proteinExistence type="inferred from homology"/>
<dbReference type="PATRIC" id="fig|505345.6.peg.988"/>
<dbReference type="Gene3D" id="3.40.50.970">
    <property type="match status" value="1"/>
</dbReference>
<comment type="cofactor">
    <cofactor evidence="1">
        <name>thiamine diphosphate</name>
        <dbReference type="ChEBI" id="CHEBI:58937"/>
    </cofactor>
</comment>